<dbReference type="HOGENOM" id="CLU_1635391_0_0_1"/>
<feature type="region of interest" description="Disordered" evidence="1">
    <location>
        <begin position="130"/>
        <end position="162"/>
    </location>
</feature>
<dbReference type="OrthoDB" id="5423313at2759"/>
<evidence type="ECO:0000313" key="3">
    <source>
        <dbReference type="Proteomes" id="UP000012174"/>
    </source>
</evidence>
<feature type="compositionally biased region" description="Basic residues" evidence="1">
    <location>
        <begin position="151"/>
        <end position="162"/>
    </location>
</feature>
<protein>
    <submittedName>
        <fullName evidence="2">Uncharacterized protein</fullName>
    </submittedName>
</protein>
<dbReference type="AlphaFoldDB" id="M7SYW3"/>
<proteinExistence type="predicted"/>
<accession>M7SYW3</accession>
<evidence type="ECO:0000313" key="2">
    <source>
        <dbReference type="EMBL" id="EMR69507.1"/>
    </source>
</evidence>
<dbReference type="EMBL" id="KB706068">
    <property type="protein sequence ID" value="EMR69507.1"/>
    <property type="molecule type" value="Genomic_DNA"/>
</dbReference>
<dbReference type="KEGG" id="ela:UCREL1_3468"/>
<reference evidence="3" key="1">
    <citation type="journal article" date="2013" name="Genome Announc.">
        <title>Draft genome sequence of the grapevine dieback fungus Eutypa lata UCR-EL1.</title>
        <authorList>
            <person name="Blanco-Ulate B."/>
            <person name="Rolshausen P.E."/>
            <person name="Cantu D."/>
        </authorList>
    </citation>
    <scope>NUCLEOTIDE SEQUENCE [LARGE SCALE GENOMIC DNA]</scope>
    <source>
        <strain evidence="3">UCR-EL1</strain>
    </source>
</reference>
<sequence length="162" mass="18639">MPNTQKTVYVARGDLMEGQGGRQNSRNLPDPSQVDPFPTTTQDQGRARTLLRKLFETKEATEAIILFAERTDAEHRARDWADKRVMEINLVGHLYRELRLYVQEVQYTGALPRIQGNAFLVFRHLAHRPETREEREARRARAAADAAKKHADAHRRKGQGVR</sequence>
<name>M7SYW3_EUTLA</name>
<dbReference type="Proteomes" id="UP000012174">
    <property type="component" value="Unassembled WGS sequence"/>
</dbReference>
<evidence type="ECO:0000256" key="1">
    <source>
        <dbReference type="SAM" id="MobiDB-lite"/>
    </source>
</evidence>
<gene>
    <name evidence="2" type="ORF">UCREL1_3468</name>
</gene>
<keyword evidence="3" id="KW-1185">Reference proteome</keyword>
<organism evidence="2 3">
    <name type="scientific">Eutypa lata (strain UCR-EL1)</name>
    <name type="common">Grapevine dieback disease fungus</name>
    <name type="synonym">Eutypa armeniacae</name>
    <dbReference type="NCBI Taxonomy" id="1287681"/>
    <lineage>
        <taxon>Eukaryota</taxon>
        <taxon>Fungi</taxon>
        <taxon>Dikarya</taxon>
        <taxon>Ascomycota</taxon>
        <taxon>Pezizomycotina</taxon>
        <taxon>Sordariomycetes</taxon>
        <taxon>Xylariomycetidae</taxon>
        <taxon>Xylariales</taxon>
        <taxon>Diatrypaceae</taxon>
        <taxon>Eutypa</taxon>
    </lineage>
</organism>
<feature type="compositionally biased region" description="Basic and acidic residues" evidence="1">
    <location>
        <begin position="130"/>
        <end position="139"/>
    </location>
</feature>
<feature type="region of interest" description="Disordered" evidence="1">
    <location>
        <begin position="1"/>
        <end position="45"/>
    </location>
</feature>